<proteinExistence type="predicted"/>
<gene>
    <name evidence="1" type="ORF">GCM10023175_53230</name>
</gene>
<keyword evidence="2" id="KW-1185">Reference proteome</keyword>
<name>A0ABP8S078_9PSEU</name>
<comment type="caution">
    <text evidence="1">The sequence shown here is derived from an EMBL/GenBank/DDBJ whole genome shotgun (WGS) entry which is preliminary data.</text>
</comment>
<accession>A0ABP8S078</accession>
<dbReference type="RefSeq" id="WP_345424285.1">
    <property type="nucleotide sequence ID" value="NZ_BAABGT010000086.1"/>
</dbReference>
<sequence>MSEFTRLLSEAKVLVEAVHRGDVTRRDAEKQFRLLLRDFRVAAGAPTVKSIALKIKQYRVGRAPESFGDSEATVERAFDVNRAGLPRWKLVEAVLIGAFEVPGNGVVGPVKEAWSAVARCPTSSTTSASPPVRREKAAVPRACGVCGALVLDWSLHRRWHGPRGELHPLETEAV</sequence>
<evidence type="ECO:0000313" key="1">
    <source>
        <dbReference type="EMBL" id="GAA4554715.1"/>
    </source>
</evidence>
<dbReference type="Proteomes" id="UP001501598">
    <property type="component" value="Unassembled WGS sequence"/>
</dbReference>
<reference evidence="2" key="1">
    <citation type="journal article" date="2019" name="Int. J. Syst. Evol. Microbiol.">
        <title>The Global Catalogue of Microorganisms (GCM) 10K type strain sequencing project: providing services to taxonomists for standard genome sequencing and annotation.</title>
        <authorList>
            <consortium name="The Broad Institute Genomics Platform"/>
            <consortium name="The Broad Institute Genome Sequencing Center for Infectious Disease"/>
            <person name="Wu L."/>
            <person name="Ma J."/>
        </authorList>
    </citation>
    <scope>NUCLEOTIDE SEQUENCE [LARGE SCALE GENOMIC DNA]</scope>
    <source>
        <strain evidence="2">JCM 17906</strain>
    </source>
</reference>
<dbReference type="EMBL" id="BAABGT010000086">
    <property type="protein sequence ID" value="GAA4554715.1"/>
    <property type="molecule type" value="Genomic_DNA"/>
</dbReference>
<evidence type="ECO:0000313" key="2">
    <source>
        <dbReference type="Proteomes" id="UP001501598"/>
    </source>
</evidence>
<protein>
    <submittedName>
        <fullName evidence="1">Uncharacterized protein</fullName>
    </submittedName>
</protein>
<organism evidence="1 2">
    <name type="scientific">Pseudonocardia xishanensis</name>
    <dbReference type="NCBI Taxonomy" id="630995"/>
    <lineage>
        <taxon>Bacteria</taxon>
        <taxon>Bacillati</taxon>
        <taxon>Actinomycetota</taxon>
        <taxon>Actinomycetes</taxon>
        <taxon>Pseudonocardiales</taxon>
        <taxon>Pseudonocardiaceae</taxon>
        <taxon>Pseudonocardia</taxon>
    </lineage>
</organism>